<keyword evidence="2" id="KW-1185">Reference proteome</keyword>
<dbReference type="SUPFAM" id="SSF53756">
    <property type="entry name" value="UDP-Glycosyltransferase/glycogen phosphorylase"/>
    <property type="match status" value="1"/>
</dbReference>
<dbReference type="InterPro" id="IPR043148">
    <property type="entry name" value="TagF_C"/>
</dbReference>
<protein>
    <submittedName>
        <fullName evidence="1">CDP-glycerol glycerophosphotransferase family protein</fullName>
    </submittedName>
</protein>
<sequence>METKINLEDCYLNKETMQYCCWNQNEDGQIVYEETPAFNLNGTDDILADVCGDRSGKVKVTLKEKKLSDFEQVRVLLAGVKNQEIYILPVTDVQSDCEFTIDTSILLPAMEYGRNKSVRILLETIADGQYFRYRLADKGRAKQDKDLQKGKKAWICEQACSEKLLLTQEGAKDIAYTLCVYMDQKGRWLFGLCANWRIHKMTQMCHLRYLTINKNLLKLRLVTDADKYGYFPDKVLFRFRSKLEAEREAYSFTIRKNRLRNNLRRFEAELDLDQVEWKSLYWDVLVVFLNPKTGDRYEASVSMTRNYRLFTAFLYSGKYKKENGFFLYPYNTSSKNLAFQYREEGEYDRWDFRMKEMVAFFLYRLLKPYWDSQQIQLVYEKFCMMAQDNGYYFFKYCMENGEEKRQKNHIYYVIDKNAPDREKLRPYKNRVVDFMSIRHMIYMQAAKLLVSTDTRNHLYAMRQRGSILKRYLRRKDLVFLQHGVTALKKVDFFYGKGKAGSCNLFVVTSDFEKGIIEKYFGYAEDEIVNSGFARWDVLEDKSEGLREILIMPTWRSWLENATAEEFKKSDYFRNYMELLNSRRFHDFLERNDLCANFYLHSKFREFMQDFSVESKRIRLIAFGEEPANELMMRCKMLVTDYSSVCWDVFYLDKPVVFFQFDREKYEEAHGSYLDMSKELFGECADNVDGLLTYMEECAAGHFVIKPQYDAMRTNFYKYFDDQNSRRICDAIVEKWGKKKEEEKADEQE</sequence>
<reference evidence="1 2" key="1">
    <citation type="submission" date="2020-08" db="EMBL/GenBank/DDBJ databases">
        <title>Genome public.</title>
        <authorList>
            <person name="Liu C."/>
            <person name="Sun Q."/>
        </authorList>
    </citation>
    <scope>NUCLEOTIDE SEQUENCE [LARGE SCALE GENOMIC DNA]</scope>
    <source>
        <strain evidence="1 2">BX17</strain>
    </source>
</reference>
<accession>A0A8I0AKZ9</accession>
<dbReference type="PANTHER" id="PTHR37316">
    <property type="entry name" value="TEICHOIC ACID GLYCEROL-PHOSPHATE PRIMASE"/>
    <property type="match status" value="1"/>
</dbReference>
<dbReference type="Proteomes" id="UP000652847">
    <property type="component" value="Unassembled WGS sequence"/>
</dbReference>
<dbReference type="RefSeq" id="WP_117854167.1">
    <property type="nucleotide sequence ID" value="NZ_JACOOT010000033.1"/>
</dbReference>
<gene>
    <name evidence="1" type="ORF">H8S54_14155</name>
</gene>
<dbReference type="AlphaFoldDB" id="A0A8I0AKZ9"/>
<proteinExistence type="predicted"/>
<evidence type="ECO:0000313" key="2">
    <source>
        <dbReference type="Proteomes" id="UP000652847"/>
    </source>
</evidence>
<dbReference type="InterPro" id="IPR051612">
    <property type="entry name" value="Teichoic_Acid_Biosynth"/>
</dbReference>
<name>A0A8I0AKZ9_9FIRM</name>
<dbReference type="EMBL" id="JACOOT010000033">
    <property type="protein sequence ID" value="MBC5652214.1"/>
    <property type="molecule type" value="Genomic_DNA"/>
</dbReference>
<dbReference type="PANTHER" id="PTHR37316:SF3">
    <property type="entry name" value="TEICHOIC ACID GLYCEROL-PHOSPHATE TRANSFERASE"/>
    <property type="match status" value="1"/>
</dbReference>
<dbReference type="GO" id="GO:0047355">
    <property type="term" value="F:CDP-glycerol glycerophosphotransferase activity"/>
    <property type="evidence" value="ECO:0007669"/>
    <property type="project" value="InterPro"/>
</dbReference>
<dbReference type="Gene3D" id="3.40.50.12580">
    <property type="match status" value="1"/>
</dbReference>
<keyword evidence="1" id="KW-0808">Transferase</keyword>
<dbReference type="GO" id="GO:0016020">
    <property type="term" value="C:membrane"/>
    <property type="evidence" value="ECO:0007669"/>
    <property type="project" value="InterPro"/>
</dbReference>
<comment type="caution">
    <text evidence="1">The sequence shown here is derived from an EMBL/GenBank/DDBJ whole genome shotgun (WGS) entry which is preliminary data.</text>
</comment>
<organism evidence="1 2">
    <name type="scientific">Blautia segnis</name>
    <dbReference type="NCBI Taxonomy" id="2763030"/>
    <lineage>
        <taxon>Bacteria</taxon>
        <taxon>Bacillati</taxon>
        <taxon>Bacillota</taxon>
        <taxon>Clostridia</taxon>
        <taxon>Lachnospirales</taxon>
        <taxon>Lachnospiraceae</taxon>
        <taxon>Blautia</taxon>
    </lineage>
</organism>
<dbReference type="InterPro" id="IPR007554">
    <property type="entry name" value="Glycerophosphate_synth"/>
</dbReference>
<evidence type="ECO:0000313" key="1">
    <source>
        <dbReference type="EMBL" id="MBC5652214.1"/>
    </source>
</evidence>
<dbReference type="Pfam" id="PF04464">
    <property type="entry name" value="Glyphos_transf"/>
    <property type="match status" value="1"/>
</dbReference>